<dbReference type="Proteomes" id="UP000199497">
    <property type="component" value="Unassembled WGS sequence"/>
</dbReference>
<dbReference type="AlphaFoldDB" id="A0A1H0S5N6"/>
<sequence>MNNATRLGVYCGVLVLVGLAGWGVGSLVDVPEGEHPGGQRHGMSQRLTSSPGGPSERGAL</sequence>
<dbReference type="OrthoDB" id="9960977at2"/>
<evidence type="ECO:0000313" key="4">
    <source>
        <dbReference type="Proteomes" id="UP000199497"/>
    </source>
</evidence>
<feature type="region of interest" description="Disordered" evidence="1">
    <location>
        <begin position="31"/>
        <end position="60"/>
    </location>
</feature>
<accession>A0A1H0S5N6</accession>
<proteinExistence type="predicted"/>
<evidence type="ECO:0000313" key="3">
    <source>
        <dbReference type="EMBL" id="SDP37062.1"/>
    </source>
</evidence>
<dbReference type="EMBL" id="FNJR01000003">
    <property type="protein sequence ID" value="SDP37062.1"/>
    <property type="molecule type" value="Genomic_DNA"/>
</dbReference>
<organism evidence="3 4">
    <name type="scientific">Actinopolyspora xinjiangensis</name>
    <dbReference type="NCBI Taxonomy" id="405564"/>
    <lineage>
        <taxon>Bacteria</taxon>
        <taxon>Bacillati</taxon>
        <taxon>Actinomycetota</taxon>
        <taxon>Actinomycetes</taxon>
        <taxon>Actinopolysporales</taxon>
        <taxon>Actinopolysporaceae</taxon>
        <taxon>Actinopolyspora</taxon>
    </lineage>
</organism>
<evidence type="ECO:0000256" key="1">
    <source>
        <dbReference type="SAM" id="MobiDB-lite"/>
    </source>
</evidence>
<name>A0A1H0S5N6_9ACTN</name>
<gene>
    <name evidence="3" type="ORF">SAMN04487905_103393</name>
</gene>
<keyword evidence="2" id="KW-0472">Membrane</keyword>
<protein>
    <submittedName>
        <fullName evidence="3">Uncharacterized protein</fullName>
    </submittedName>
</protein>
<evidence type="ECO:0000256" key="2">
    <source>
        <dbReference type="SAM" id="Phobius"/>
    </source>
</evidence>
<keyword evidence="2" id="KW-0812">Transmembrane</keyword>
<feature type="transmembrane region" description="Helical" evidence="2">
    <location>
        <begin position="7"/>
        <end position="28"/>
    </location>
</feature>
<keyword evidence="2" id="KW-1133">Transmembrane helix</keyword>
<reference evidence="4" key="1">
    <citation type="submission" date="2016-10" db="EMBL/GenBank/DDBJ databases">
        <authorList>
            <person name="Varghese N."/>
            <person name="Submissions S."/>
        </authorList>
    </citation>
    <scope>NUCLEOTIDE SEQUENCE [LARGE SCALE GENOMIC DNA]</scope>
    <source>
        <strain evidence="4">DSM 46732</strain>
    </source>
</reference>
<dbReference type="RefSeq" id="WP_092599449.1">
    <property type="nucleotide sequence ID" value="NZ_FNJR01000003.1"/>
</dbReference>
<keyword evidence="4" id="KW-1185">Reference proteome</keyword>